<evidence type="ECO:0000313" key="2">
    <source>
        <dbReference type="Proteomes" id="UP001341840"/>
    </source>
</evidence>
<sequence>HASPKLCSEFKSPRLCVVISQQLAHMRESRASRQQCSRLSTALMRGLLLNPRTHQSHPTHMREQSRLCVVKHFRVTLSAAELFKEATKPTHMRELHQTPHAYA</sequence>
<accession>A0ABU6R2K7</accession>
<feature type="non-terminal residue" evidence="1">
    <location>
        <position position="1"/>
    </location>
</feature>
<proteinExistence type="predicted"/>
<organism evidence="1 2">
    <name type="scientific">Stylosanthes scabra</name>
    <dbReference type="NCBI Taxonomy" id="79078"/>
    <lineage>
        <taxon>Eukaryota</taxon>
        <taxon>Viridiplantae</taxon>
        <taxon>Streptophyta</taxon>
        <taxon>Embryophyta</taxon>
        <taxon>Tracheophyta</taxon>
        <taxon>Spermatophyta</taxon>
        <taxon>Magnoliopsida</taxon>
        <taxon>eudicotyledons</taxon>
        <taxon>Gunneridae</taxon>
        <taxon>Pentapetalae</taxon>
        <taxon>rosids</taxon>
        <taxon>fabids</taxon>
        <taxon>Fabales</taxon>
        <taxon>Fabaceae</taxon>
        <taxon>Papilionoideae</taxon>
        <taxon>50 kb inversion clade</taxon>
        <taxon>dalbergioids sensu lato</taxon>
        <taxon>Dalbergieae</taxon>
        <taxon>Pterocarpus clade</taxon>
        <taxon>Stylosanthes</taxon>
    </lineage>
</organism>
<dbReference type="EMBL" id="JASCZI010012813">
    <property type="protein sequence ID" value="MED6118018.1"/>
    <property type="molecule type" value="Genomic_DNA"/>
</dbReference>
<keyword evidence="2" id="KW-1185">Reference proteome</keyword>
<protein>
    <submittedName>
        <fullName evidence="1">Uncharacterized protein</fullName>
    </submittedName>
</protein>
<gene>
    <name evidence="1" type="ORF">PIB30_115531</name>
</gene>
<reference evidence="1 2" key="1">
    <citation type="journal article" date="2023" name="Plants (Basel)">
        <title>Bridging the Gap: Combining Genomics and Transcriptomics Approaches to Understand Stylosanthes scabra, an Orphan Legume from the Brazilian Caatinga.</title>
        <authorList>
            <person name="Ferreira-Neto J.R.C."/>
            <person name="da Silva M.D."/>
            <person name="Binneck E."/>
            <person name="de Melo N.F."/>
            <person name="da Silva R.H."/>
            <person name="de Melo A.L.T.M."/>
            <person name="Pandolfi V."/>
            <person name="Bustamante F.O."/>
            <person name="Brasileiro-Vidal A.C."/>
            <person name="Benko-Iseppon A.M."/>
        </authorList>
    </citation>
    <scope>NUCLEOTIDE SEQUENCE [LARGE SCALE GENOMIC DNA]</scope>
    <source>
        <tissue evidence="1">Leaves</tissue>
    </source>
</reference>
<evidence type="ECO:0000313" key="1">
    <source>
        <dbReference type="EMBL" id="MED6118018.1"/>
    </source>
</evidence>
<name>A0ABU6R2K7_9FABA</name>
<comment type="caution">
    <text evidence="1">The sequence shown here is derived from an EMBL/GenBank/DDBJ whole genome shotgun (WGS) entry which is preliminary data.</text>
</comment>
<dbReference type="Proteomes" id="UP001341840">
    <property type="component" value="Unassembled WGS sequence"/>
</dbReference>